<dbReference type="RefSeq" id="WP_054326156.1">
    <property type="nucleotide sequence ID" value="NZ_JAOQJE010000003.1"/>
</dbReference>
<dbReference type="Proteomes" id="UP001652397">
    <property type="component" value="Unassembled WGS sequence"/>
</dbReference>
<proteinExistence type="predicted"/>
<sequence length="89" mass="8969">MERIFNFFLSLVLAASCAAFGSPANSGGAPLPENGAGSSAVSGSDQNSGVQSTPEGNTGAKTGGWILVAYFSATGIAETIAQSLKRRPF</sequence>
<reference evidence="3 4" key="1">
    <citation type="journal article" date="2021" name="ISME Commun">
        <title>Automated analysis of genomic sequences facilitates high-throughput and comprehensive description of bacteria.</title>
        <authorList>
            <person name="Hitch T.C.A."/>
        </authorList>
    </citation>
    <scope>NUCLEOTIDE SEQUENCE [LARGE SCALE GENOMIC DNA]</scope>
    <source>
        <strain evidence="3 4">Sanger_34</strain>
    </source>
</reference>
<name>A0ABT2U3J9_9FIRM</name>
<organism evidence="3 4">
    <name type="scientific">Agathobaculum ammoniilyticum</name>
    <dbReference type="NCBI Taxonomy" id="2981778"/>
    <lineage>
        <taxon>Bacteria</taxon>
        <taxon>Bacillati</taxon>
        <taxon>Bacillota</taxon>
        <taxon>Clostridia</taxon>
        <taxon>Eubacteriales</taxon>
        <taxon>Butyricicoccaceae</taxon>
        <taxon>Agathobaculum</taxon>
    </lineage>
</organism>
<evidence type="ECO:0000313" key="4">
    <source>
        <dbReference type="Proteomes" id="UP001652397"/>
    </source>
</evidence>
<feature type="signal peptide" evidence="2">
    <location>
        <begin position="1"/>
        <end position="21"/>
    </location>
</feature>
<gene>
    <name evidence="3" type="ORF">OCV66_04810</name>
</gene>
<keyword evidence="4" id="KW-1185">Reference proteome</keyword>
<evidence type="ECO:0000256" key="1">
    <source>
        <dbReference type="SAM" id="MobiDB-lite"/>
    </source>
</evidence>
<evidence type="ECO:0008006" key="5">
    <source>
        <dbReference type="Google" id="ProtNLM"/>
    </source>
</evidence>
<comment type="caution">
    <text evidence="3">The sequence shown here is derived from an EMBL/GenBank/DDBJ whole genome shotgun (WGS) entry which is preliminary data.</text>
</comment>
<dbReference type="EMBL" id="JAOQJE010000003">
    <property type="protein sequence ID" value="MCU6788409.1"/>
    <property type="molecule type" value="Genomic_DNA"/>
</dbReference>
<feature type="chain" id="PRO_5047293894" description="Flavodoxin-like domain-containing protein" evidence="2">
    <location>
        <begin position="22"/>
        <end position="89"/>
    </location>
</feature>
<accession>A0ABT2U3J9</accession>
<dbReference type="PROSITE" id="PS51257">
    <property type="entry name" value="PROKAR_LIPOPROTEIN"/>
    <property type="match status" value="1"/>
</dbReference>
<evidence type="ECO:0000313" key="3">
    <source>
        <dbReference type="EMBL" id="MCU6788409.1"/>
    </source>
</evidence>
<protein>
    <recommendedName>
        <fullName evidence="5">Flavodoxin-like domain-containing protein</fullName>
    </recommendedName>
</protein>
<feature type="compositionally biased region" description="Polar residues" evidence="1">
    <location>
        <begin position="36"/>
        <end position="60"/>
    </location>
</feature>
<evidence type="ECO:0000256" key="2">
    <source>
        <dbReference type="SAM" id="SignalP"/>
    </source>
</evidence>
<feature type="region of interest" description="Disordered" evidence="1">
    <location>
        <begin position="28"/>
        <end position="61"/>
    </location>
</feature>
<keyword evidence="2" id="KW-0732">Signal</keyword>